<sequence>MAKLMRLVNCRSLTACKSSLSCNELHANLRSFLPAASKLHDNCCTGLPKSRYIHSSASFSLPPAPSHKLSPQEANLILRHNEHSVEIGASCSSSRSTATNEVTPPPLYSITSVDCNQLAANAPIEDKMTSARCLHTTGFLFGVFDGHGGPECSQVVAKRLFDYVAAALLPLPRLNSILKQWANGEEVQLIQVYNDKSAFVPELAAIYQSSLVRWCEHLAEDGKRQAFSMREAMVGAFLQLDRDMGREVQEADLMSADTQEALVRVAVSGSVACVAHIDGQHLHVAHAGDCGALLGRDKDDDKGGWSASKLTKSHDWENADEIKRVLAEHPPSESVNVIKNQRLLGALMPFRAFGDFRFKWTPEQQRDILDIKLNSDGFVKFCLTPPYLIAEPTVNYHRLKPRDRFLIIGSDGLWESLTGLDAVTLVGEYMCGRQTLAPVQLPARPITLGEISKLLEQRQEGLRLKPVDTNAATHLIRQCVGTSETGLDHGTLAHSLTLAPEVRRYFRDDISIHVIFFDHEYLRFCPRE</sequence>
<protein>
    <submittedName>
        <fullName evidence="6">Dehydrogenase (Acetyl-transferring)-phosphatase 1, mitochondrial-like</fullName>
    </submittedName>
    <submittedName>
        <fullName evidence="7">Pyruvate dehydrogenase [acetyl-transferring]-phosphatase 1</fullName>
    </submittedName>
</protein>
<dbReference type="GO" id="GO:0005739">
    <property type="term" value="C:mitochondrion"/>
    <property type="evidence" value="ECO:0007669"/>
    <property type="project" value="TreeGrafter"/>
</dbReference>
<evidence type="ECO:0000259" key="5">
    <source>
        <dbReference type="PROSITE" id="PS51746"/>
    </source>
</evidence>
<dbReference type="GO" id="GO:0004741">
    <property type="term" value="F:[pyruvate dehydrogenase (acetyl-transferring)]-phosphatase activity"/>
    <property type="evidence" value="ECO:0007669"/>
    <property type="project" value="TreeGrafter"/>
</dbReference>
<name>A0A2P2I8Z1_9CRUS</name>
<keyword evidence="1" id="KW-0479">Metal-binding</keyword>
<keyword evidence="7" id="KW-0670">Pyruvate</keyword>
<dbReference type="AlphaFoldDB" id="A0A2P2I8Z1"/>
<dbReference type="CDD" id="cd00143">
    <property type="entry name" value="PP2Cc"/>
    <property type="match status" value="1"/>
</dbReference>
<dbReference type="PANTHER" id="PTHR13832:SF792">
    <property type="entry name" value="GM14286P"/>
    <property type="match status" value="1"/>
</dbReference>
<proteinExistence type="evidence at transcript level"/>
<dbReference type="InterPro" id="IPR001932">
    <property type="entry name" value="PPM-type_phosphatase-like_dom"/>
</dbReference>
<comment type="similarity">
    <text evidence="4">Belongs to the PP2C family.</text>
</comment>
<dbReference type="PROSITE" id="PS51746">
    <property type="entry name" value="PPM_2"/>
    <property type="match status" value="1"/>
</dbReference>
<evidence type="ECO:0000256" key="4">
    <source>
        <dbReference type="RuleBase" id="RU003465"/>
    </source>
</evidence>
<evidence type="ECO:0000256" key="2">
    <source>
        <dbReference type="ARBA" id="ARBA00022801"/>
    </source>
</evidence>
<evidence type="ECO:0000313" key="6">
    <source>
        <dbReference type="EMBL" id="LAB70472.1"/>
    </source>
</evidence>
<evidence type="ECO:0000256" key="1">
    <source>
        <dbReference type="ARBA" id="ARBA00022723"/>
    </source>
</evidence>
<evidence type="ECO:0000313" key="7">
    <source>
        <dbReference type="EMBL" id="LAC24574.1"/>
    </source>
</evidence>
<keyword evidence="3 4" id="KW-0904">Protein phosphatase</keyword>
<keyword evidence="2 4" id="KW-0378">Hydrolase</keyword>
<feature type="domain" description="PPM-type phosphatase" evidence="5">
    <location>
        <begin position="110"/>
        <end position="517"/>
    </location>
</feature>
<organism evidence="6">
    <name type="scientific">Hirondellea gigas</name>
    <dbReference type="NCBI Taxonomy" id="1518452"/>
    <lineage>
        <taxon>Eukaryota</taxon>
        <taxon>Metazoa</taxon>
        <taxon>Ecdysozoa</taxon>
        <taxon>Arthropoda</taxon>
        <taxon>Crustacea</taxon>
        <taxon>Multicrustacea</taxon>
        <taxon>Malacostraca</taxon>
        <taxon>Eumalacostraca</taxon>
        <taxon>Peracarida</taxon>
        <taxon>Amphipoda</taxon>
        <taxon>Amphilochidea</taxon>
        <taxon>Lysianassida</taxon>
        <taxon>Lysianassidira</taxon>
        <taxon>Lysianassoidea</taxon>
        <taxon>Lysianassidae</taxon>
        <taxon>Hirondellea</taxon>
    </lineage>
</organism>
<dbReference type="SMART" id="SM00332">
    <property type="entry name" value="PP2Cc"/>
    <property type="match status" value="1"/>
</dbReference>
<reference evidence="6" key="2">
    <citation type="journal article" date="2018" name="Biosci. Biotechnol. Biochem.">
        <title>Polysaccharide hydrolase of the hadal zone amphipods Hirondellea gigas.</title>
        <authorList>
            <person name="Kobayashi H."/>
            <person name="Nagahama T."/>
            <person name="Arai W."/>
            <person name="Sasagawa Y."/>
            <person name="Umeda M."/>
            <person name="Hayashi T."/>
            <person name="Nikaido I."/>
            <person name="Watanabe H."/>
            <person name="Oguri K."/>
            <person name="Kitazato H."/>
            <person name="Fujioka K."/>
            <person name="Kido Y."/>
            <person name="Takami H."/>
        </authorList>
    </citation>
    <scope>NUCLEOTIDE SEQUENCE</scope>
    <source>
        <tissue evidence="6">Whole body</tissue>
    </source>
</reference>
<evidence type="ECO:0000256" key="3">
    <source>
        <dbReference type="ARBA" id="ARBA00022912"/>
    </source>
</evidence>
<dbReference type="InterPro" id="IPR015655">
    <property type="entry name" value="PP2C"/>
</dbReference>
<dbReference type="GO" id="GO:0046872">
    <property type="term" value="F:metal ion binding"/>
    <property type="evidence" value="ECO:0007669"/>
    <property type="project" value="UniProtKB-KW"/>
</dbReference>
<dbReference type="InterPro" id="IPR036457">
    <property type="entry name" value="PPM-type-like_dom_sf"/>
</dbReference>
<dbReference type="Pfam" id="PF00481">
    <property type="entry name" value="PP2C"/>
    <property type="match status" value="1"/>
</dbReference>
<dbReference type="EMBL" id="IACT01005418">
    <property type="protein sequence ID" value="LAC24574.1"/>
    <property type="molecule type" value="mRNA"/>
</dbReference>
<dbReference type="PANTHER" id="PTHR13832">
    <property type="entry name" value="PROTEIN PHOSPHATASE 2C"/>
    <property type="match status" value="1"/>
</dbReference>
<dbReference type="SUPFAM" id="SSF81606">
    <property type="entry name" value="PP2C-like"/>
    <property type="match status" value="1"/>
</dbReference>
<dbReference type="EMBL" id="IACF01004885">
    <property type="protein sequence ID" value="LAB70472.1"/>
    <property type="molecule type" value="mRNA"/>
</dbReference>
<accession>A0A2P2I8Z1</accession>
<dbReference type="PROSITE" id="PS01032">
    <property type="entry name" value="PPM_1"/>
    <property type="match status" value="1"/>
</dbReference>
<reference evidence="7" key="1">
    <citation type="submission" date="2017-11" db="EMBL/GenBank/DDBJ databases">
        <title>The sensing device of the deep-sea amphipod.</title>
        <authorList>
            <person name="Kobayashi H."/>
            <person name="Nagahama T."/>
            <person name="Arai W."/>
            <person name="Sasagawa Y."/>
            <person name="Umeda M."/>
            <person name="Hayashi T."/>
            <person name="Nikaido I."/>
            <person name="Watanabe H."/>
            <person name="Oguri K."/>
            <person name="Kitazato H."/>
            <person name="Fujioka K."/>
            <person name="Kido Y."/>
            <person name="Takami H."/>
        </authorList>
    </citation>
    <scope>NUCLEOTIDE SEQUENCE</scope>
    <source>
        <tissue evidence="7">Whole body</tissue>
    </source>
</reference>
<dbReference type="Gene3D" id="3.60.40.10">
    <property type="entry name" value="PPM-type phosphatase domain"/>
    <property type="match status" value="1"/>
</dbReference>
<dbReference type="InterPro" id="IPR000222">
    <property type="entry name" value="PP2C_BS"/>
</dbReference>